<dbReference type="PATRIC" id="fig|520762.4.peg.3361"/>
<comment type="caution">
    <text evidence="2">The sequence shown here is derived from an EMBL/GenBank/DDBJ whole genome shotgun (WGS) entry which is preliminary data.</text>
</comment>
<organism evidence="2 3">
    <name type="scientific">Thermotalea metallivorans</name>
    <dbReference type="NCBI Taxonomy" id="520762"/>
    <lineage>
        <taxon>Bacteria</taxon>
        <taxon>Bacillati</taxon>
        <taxon>Bacillota</taxon>
        <taxon>Clostridia</taxon>
        <taxon>Peptostreptococcales</taxon>
        <taxon>Thermotaleaceae</taxon>
        <taxon>Thermotalea</taxon>
    </lineage>
</organism>
<evidence type="ECO:0008006" key="4">
    <source>
        <dbReference type="Google" id="ProtNLM"/>
    </source>
</evidence>
<comment type="similarity">
    <text evidence="1">Belongs to the UPF0236 family.</text>
</comment>
<dbReference type="InterPro" id="IPR009620">
    <property type="entry name" value="UPF0236"/>
</dbReference>
<evidence type="ECO:0000256" key="1">
    <source>
        <dbReference type="ARBA" id="ARBA00006539"/>
    </source>
</evidence>
<proteinExistence type="inferred from homology"/>
<dbReference type="Pfam" id="PF06782">
    <property type="entry name" value="UPF0236"/>
    <property type="match status" value="1"/>
</dbReference>
<reference evidence="2 3" key="1">
    <citation type="submission" date="2015-12" db="EMBL/GenBank/DDBJ databases">
        <title>Draft genome sequence of the thermoanaerobe Thermotalea metallivorans, an isolate from the runoff channel of the Great Artesian Basin, Australia.</title>
        <authorList>
            <person name="Patel B.K."/>
        </authorList>
    </citation>
    <scope>NUCLEOTIDE SEQUENCE [LARGE SCALE GENOMIC DNA]</scope>
    <source>
        <strain evidence="2 3">B2-1</strain>
    </source>
</reference>
<dbReference type="AlphaFoldDB" id="A0A140KZ95"/>
<dbReference type="NCBIfam" id="NF033529">
    <property type="entry name" value="transpos_ISLre2"/>
    <property type="match status" value="1"/>
</dbReference>
<accession>A0A140KZ95</accession>
<evidence type="ECO:0000313" key="3">
    <source>
        <dbReference type="Proteomes" id="UP000070456"/>
    </source>
</evidence>
<dbReference type="STRING" id="520762.AN619_30400"/>
<evidence type="ECO:0000313" key="2">
    <source>
        <dbReference type="EMBL" id="KXG73620.1"/>
    </source>
</evidence>
<dbReference type="Proteomes" id="UP000070456">
    <property type="component" value="Unassembled WGS sequence"/>
</dbReference>
<dbReference type="EMBL" id="LOEE01000096">
    <property type="protein sequence ID" value="KXG73620.1"/>
    <property type="molecule type" value="Genomic_DNA"/>
</dbReference>
<gene>
    <name evidence="2" type="ORF">AN619_30400</name>
</gene>
<name>A0A140KZ95_9FIRM</name>
<protein>
    <recommendedName>
        <fullName evidence="4">ISLre2 family transposase</fullName>
    </recommendedName>
</protein>
<sequence>MLNNSLSINAIDFKTLEQEVYNVVLEFGRSIMKTILEGIDKELMESRDTEVYRHRGKKRTCIKTLMGPVEFERVIYECKNEEGKKSFVYLLDEYLKMETIGFMSTNLVEKMVENVSNVSYRKAAENITELTGQDISHAAVWNVVQELGERIARQEQEKVKAYHEGKLEGTKEVKVLFEEADGLWINMQGKDRKGGNGNKKEIKLAVTYEGWKKRNPGRDDEYVVVNKRAVAGFMDAEEFADLLEANINEEYNTGKIKVRVLNGDGAKWIRGCTNTAEKHYQLDRFHIFRAILRHVYDKKEAKKIARLIKSGNIQKALERIEELKYECGGECDKVEKLQNLEEYLKSNIDGLILYHERDNIELPEPPEGIYYRNLGTMEHQICDILSLRMKGRKMSWSIAGANNMAKILALKASGKLYDEIQSLMSPVVSEKLLDKFVEVISTAKNKVEEIKRKIPKVYSMRRGQIPYTGCAMTEGRKAIRNLVSHRRLGEII</sequence>
<keyword evidence="3" id="KW-1185">Reference proteome</keyword>
<dbReference type="RefSeq" id="WP_068558112.1">
    <property type="nucleotide sequence ID" value="NZ_LOEE01000096.1"/>
</dbReference>